<dbReference type="InterPro" id="IPR042302">
    <property type="entry name" value="E1_FCCH_sf"/>
</dbReference>
<evidence type="ECO:0000313" key="2">
    <source>
        <dbReference type="EMBL" id="CAB4186524.1"/>
    </source>
</evidence>
<dbReference type="EMBL" id="LR796745">
    <property type="protein sequence ID" value="CAB4163680.1"/>
    <property type="molecule type" value="Genomic_DNA"/>
</dbReference>
<sequence length="1064" mass="112393">MPTTRTFNRSFAGGELSPEMFGRIDDQKFQTGAAKMRNFIALPQGPAVNRPGTKFVRAVKDSTKKTRLIPFTYSTTQTMVLEFGQGYIRFHTQGETLLAGTGAAYNGATPYVVGDMVSYGGSNYYCILASTGNLPTNVTYWFLISSPAYEIPSPYLEADLFGIHHVQSSDVLTLVHPNYAPRELRRLSATKWTLVKIPFVPSVTTPSGVAVTASRGEAFNINAITLANPGSITLSSAHQFVVGDSVYISGVGGMTQLADGFYVVNTSGTPALSVKNYTTGVPINTTAFTAFTSGGTVEYGSKIFDIINSYVVTAIGANGVDESLASTSASVTNNLYVNGAFNTITWSSVSGALRYNIYKIQSGLYGYIGQTAALSFTDDNIAPDMGITTPIYDTTFYENGIVSVPVTNGGTGYGTTITGGSFSAVTVVSGGTGYSGTPTLTVSDPTGTGAVFTVTLSFGVITTIGITNAGSKYTAPIFVLADGGAGPVTKAVLAPVLSPVVRGAVVLAVTDATGTGAAVSAEVISGVITKVNVTSPGLNYTAPVVTVTSAAGGSSAAFGTPVLSGLNYPGAVSYFEQRRVFAGTTNSPQQLWMTRSGTESDMSYRLPVKDDDRISFKVAAREANTIRHIVPLQQLMLLTSAAEWRVSPVNSDAITPTTISVRPQSYIGANNVQPSIVNNSMVYCAARGGHVRELGYSWQSNGYITGDLSLRAAHLFDNYEISDMCYSKSPHPLIWFISSTGLLLGLTYVPEQQIGAWHQHDTDGTFESCACVAEGAEDHVYVVVKRTVNGNSVRYVERMASNAFDSIDDCFFVDSGLTYDGNNTTATTVTVSGGTLWGPTELLTITASTPIFAYPALTDIGDAFVFTATDGTQYRLTIEGCSSTTVVQARSDKVLAAAFRNVPISNGAFARNSVGGLSHLEGKTVSILADGAVMPSKVVVGGSVSIDRAAVKIHVGLQYFSDLQTLPLAINIEAFGQGRVKNINQAWVRVFRSSGLFVGPTADKLTEAKMRTNEPYGSPPSLRSDEINVNITPTWAQGGQIYIRQADPLPLTVVGVTIEAVVGA</sequence>
<proteinExistence type="predicted"/>
<dbReference type="Gene3D" id="2.10.10.20">
    <property type="entry name" value="Carbohydrate-binding module superfamily 5/12"/>
    <property type="match status" value="1"/>
</dbReference>
<dbReference type="Gene3D" id="2.40.30.180">
    <property type="entry name" value="Ubiquitin-activating enzyme E1, FCCH domain"/>
    <property type="match status" value="1"/>
</dbReference>
<reference evidence="2" key="1">
    <citation type="submission" date="2020-05" db="EMBL/GenBank/DDBJ databases">
        <authorList>
            <person name="Chiriac C."/>
            <person name="Salcher M."/>
            <person name="Ghai R."/>
            <person name="Kavagutti S V."/>
        </authorList>
    </citation>
    <scope>NUCLEOTIDE SEQUENCE</scope>
</reference>
<evidence type="ECO:0000313" key="1">
    <source>
        <dbReference type="EMBL" id="CAB4163680.1"/>
    </source>
</evidence>
<gene>
    <name evidence="2" type="ORF">UFOVP1148_22</name>
    <name evidence="1" type="ORF">UFOVP809_45</name>
</gene>
<name>A0A6J5R4H7_9CAUD</name>
<organism evidence="2">
    <name type="scientific">uncultured Caudovirales phage</name>
    <dbReference type="NCBI Taxonomy" id="2100421"/>
    <lineage>
        <taxon>Viruses</taxon>
        <taxon>Duplodnaviria</taxon>
        <taxon>Heunggongvirae</taxon>
        <taxon>Uroviricota</taxon>
        <taxon>Caudoviricetes</taxon>
        <taxon>Peduoviridae</taxon>
        <taxon>Maltschvirus</taxon>
        <taxon>Maltschvirus maltsch</taxon>
    </lineage>
</organism>
<accession>A0A6J5R4H7</accession>
<evidence type="ECO:0008006" key="3">
    <source>
        <dbReference type="Google" id="ProtNLM"/>
    </source>
</evidence>
<protein>
    <recommendedName>
        <fullName evidence="3">Ubiquitin-activating enzyme E1, FCCH domain containing protein</fullName>
    </recommendedName>
</protein>
<dbReference type="EMBL" id="LR797100">
    <property type="protein sequence ID" value="CAB4186524.1"/>
    <property type="molecule type" value="Genomic_DNA"/>
</dbReference>